<evidence type="ECO:0000313" key="3">
    <source>
        <dbReference type="EMBL" id="MFD1430830.1"/>
    </source>
</evidence>
<sequence length="284" mass="30625">MDSLKSYLDYVFSSIPQTDAAARAKQDLLDMMTDHYHEELAKGKSETDAVAAAIASLGSVDELRATLDTLGNDQPQADSNSTSDFDEETGDFTNTTSTDSNTDADTTNGAFNPEDAEAYWAKSERFARMLSIGIALTIGAMGLAIMADYARSNWFFNMLGIDPDGLVAMALLGGWAVGVALIVRAGLNRRGDNEWLYEHWPIADATFKAALARRDSYHNAYTTGLTGGIVMCILSIAAPAMDGSDAGAGLFFLFVAIGVYFIVYVGLINSSFKRVLEAAKRPYI</sequence>
<keyword evidence="2" id="KW-1133">Transmembrane helix</keyword>
<feature type="transmembrane region" description="Helical" evidence="2">
    <location>
        <begin position="220"/>
        <end position="240"/>
    </location>
</feature>
<gene>
    <name evidence="3" type="ORF">ACFQ4P_11325</name>
</gene>
<dbReference type="NCBIfam" id="NF038403">
    <property type="entry name" value="perm_prefix_1"/>
    <property type="match status" value="1"/>
</dbReference>
<protein>
    <submittedName>
        <fullName evidence="3">Permease prefix domain 1-containing protein</fullName>
    </submittedName>
</protein>
<dbReference type="InterPro" id="IPR047928">
    <property type="entry name" value="Perm_prefix_1"/>
</dbReference>
<evidence type="ECO:0000256" key="1">
    <source>
        <dbReference type="SAM" id="MobiDB-lite"/>
    </source>
</evidence>
<feature type="compositionally biased region" description="Polar residues" evidence="1">
    <location>
        <begin position="70"/>
        <end position="83"/>
    </location>
</feature>
<feature type="transmembrane region" description="Helical" evidence="2">
    <location>
        <begin position="126"/>
        <end position="146"/>
    </location>
</feature>
<organism evidence="3 4">
    <name type="scientific">Lacticaseibacillus mingshuiensis</name>
    <dbReference type="NCBI Taxonomy" id="2799574"/>
    <lineage>
        <taxon>Bacteria</taxon>
        <taxon>Bacillati</taxon>
        <taxon>Bacillota</taxon>
        <taxon>Bacilli</taxon>
        <taxon>Lactobacillales</taxon>
        <taxon>Lactobacillaceae</taxon>
        <taxon>Lacticaseibacillus</taxon>
    </lineage>
</organism>
<dbReference type="EMBL" id="JBHTOC010000018">
    <property type="protein sequence ID" value="MFD1430830.1"/>
    <property type="molecule type" value="Genomic_DNA"/>
</dbReference>
<feature type="region of interest" description="Disordered" evidence="1">
    <location>
        <begin position="70"/>
        <end position="112"/>
    </location>
</feature>
<accession>A0ABW4CM34</accession>
<feature type="compositionally biased region" description="Low complexity" evidence="1">
    <location>
        <begin position="91"/>
        <end position="110"/>
    </location>
</feature>
<comment type="caution">
    <text evidence="3">The sequence shown here is derived from an EMBL/GenBank/DDBJ whole genome shotgun (WGS) entry which is preliminary data.</text>
</comment>
<dbReference type="RefSeq" id="WP_203628430.1">
    <property type="nucleotide sequence ID" value="NZ_BOLQ01000028.1"/>
</dbReference>
<feature type="transmembrane region" description="Helical" evidence="2">
    <location>
        <begin position="166"/>
        <end position="187"/>
    </location>
</feature>
<evidence type="ECO:0000256" key="2">
    <source>
        <dbReference type="SAM" id="Phobius"/>
    </source>
</evidence>
<proteinExistence type="predicted"/>
<keyword evidence="4" id="KW-1185">Reference proteome</keyword>
<name>A0ABW4CM34_9LACO</name>
<evidence type="ECO:0000313" key="4">
    <source>
        <dbReference type="Proteomes" id="UP001597196"/>
    </source>
</evidence>
<reference evidence="4" key="1">
    <citation type="journal article" date="2019" name="Int. J. Syst. Evol. Microbiol.">
        <title>The Global Catalogue of Microorganisms (GCM) 10K type strain sequencing project: providing services to taxonomists for standard genome sequencing and annotation.</title>
        <authorList>
            <consortium name="The Broad Institute Genomics Platform"/>
            <consortium name="The Broad Institute Genome Sequencing Center for Infectious Disease"/>
            <person name="Wu L."/>
            <person name="Ma J."/>
        </authorList>
    </citation>
    <scope>NUCLEOTIDE SEQUENCE [LARGE SCALE GENOMIC DNA]</scope>
    <source>
        <strain evidence="4">CCM 8980</strain>
    </source>
</reference>
<feature type="transmembrane region" description="Helical" evidence="2">
    <location>
        <begin position="246"/>
        <end position="267"/>
    </location>
</feature>
<keyword evidence="2" id="KW-0812">Transmembrane</keyword>
<dbReference type="Proteomes" id="UP001597196">
    <property type="component" value="Unassembled WGS sequence"/>
</dbReference>
<keyword evidence="2" id="KW-0472">Membrane</keyword>